<gene>
    <name evidence="1" type="ORF">DFR50_112161</name>
</gene>
<dbReference type="InterPro" id="IPR008878">
    <property type="entry name" value="Transposase_IS66_Orf2"/>
</dbReference>
<dbReference type="EMBL" id="QNRK01000012">
    <property type="protein sequence ID" value="RBP13185.1"/>
    <property type="molecule type" value="Genomic_DNA"/>
</dbReference>
<comment type="caution">
    <text evidence="1">The sequence shown here is derived from an EMBL/GenBank/DDBJ whole genome shotgun (WGS) entry which is preliminary data.</text>
</comment>
<dbReference type="Pfam" id="PF05717">
    <property type="entry name" value="TnpB_IS66"/>
    <property type="match status" value="1"/>
</dbReference>
<keyword evidence="2" id="KW-1185">Reference proteome</keyword>
<reference evidence="1 2" key="1">
    <citation type="submission" date="2018-06" db="EMBL/GenBank/DDBJ databases">
        <title>Genomic Encyclopedia of Type Strains, Phase IV (KMG-IV): sequencing the most valuable type-strain genomes for metagenomic binning, comparative biology and taxonomic classification.</title>
        <authorList>
            <person name="Goeker M."/>
        </authorList>
    </citation>
    <scope>NUCLEOTIDE SEQUENCE [LARGE SCALE GENOMIC DNA]</scope>
    <source>
        <strain evidence="1 2">DSM 24875</strain>
    </source>
</reference>
<accession>A0A366FHI7</accession>
<dbReference type="Proteomes" id="UP000253529">
    <property type="component" value="Unassembled WGS sequence"/>
</dbReference>
<proteinExistence type="predicted"/>
<dbReference type="PANTHER" id="PTHR36455:SF1">
    <property type="entry name" value="BLR8292 PROTEIN"/>
    <property type="match status" value="1"/>
</dbReference>
<dbReference type="NCBIfam" id="NF033819">
    <property type="entry name" value="IS66_TnpB"/>
    <property type="match status" value="1"/>
</dbReference>
<dbReference type="PANTHER" id="PTHR36455">
    <property type="match status" value="1"/>
</dbReference>
<organism evidence="1 2">
    <name type="scientific">Roseiarcus fermentans</name>
    <dbReference type="NCBI Taxonomy" id="1473586"/>
    <lineage>
        <taxon>Bacteria</taxon>
        <taxon>Pseudomonadati</taxon>
        <taxon>Pseudomonadota</taxon>
        <taxon>Alphaproteobacteria</taxon>
        <taxon>Hyphomicrobiales</taxon>
        <taxon>Roseiarcaceae</taxon>
        <taxon>Roseiarcus</taxon>
    </lineage>
</organism>
<protein>
    <submittedName>
        <fullName evidence="1">Transposase</fullName>
    </submittedName>
</protein>
<evidence type="ECO:0000313" key="1">
    <source>
        <dbReference type="EMBL" id="RBP13185.1"/>
    </source>
</evidence>
<name>A0A366FHI7_9HYPH</name>
<dbReference type="RefSeq" id="WP_113889641.1">
    <property type="nucleotide sequence ID" value="NZ_QNRK01000012.1"/>
</dbReference>
<dbReference type="OrthoDB" id="9801450at2"/>
<evidence type="ECO:0000313" key="2">
    <source>
        <dbReference type="Proteomes" id="UP000253529"/>
    </source>
</evidence>
<sequence>MIPIPSGVRVWIATGHTDMRRGMQGLALQVQEQLNRDPHCGDLYIFRGRRGDLAKILWHDGLGLSLYAKRLDRGKFIWPTAKEGVVSISAGQMAYMLEGIDWRNPQLTWRPKSAG</sequence>
<dbReference type="AlphaFoldDB" id="A0A366FHI7"/>